<feature type="non-terminal residue" evidence="1">
    <location>
        <position position="60"/>
    </location>
</feature>
<dbReference type="AlphaFoldDB" id="A0A3P7P2Y1"/>
<sequence>MDNPAPGPFAIFTGTAVAATRIEVQRACNLTWLKSNVPPSPYCRIECEGTVVCTSVCTST</sequence>
<dbReference type="EMBL" id="UYRU01124003">
    <property type="protein sequence ID" value="VDN49744.1"/>
    <property type="molecule type" value="Genomic_DNA"/>
</dbReference>
<protein>
    <submittedName>
        <fullName evidence="1">Uncharacterized protein</fullName>
    </submittedName>
</protein>
<accession>A0A3P7P2Y1</accession>
<evidence type="ECO:0000313" key="2">
    <source>
        <dbReference type="Proteomes" id="UP000281553"/>
    </source>
</evidence>
<evidence type="ECO:0000313" key="1">
    <source>
        <dbReference type="EMBL" id="VDN49744.1"/>
    </source>
</evidence>
<gene>
    <name evidence="1" type="ORF">DILT_LOCUS19875</name>
</gene>
<keyword evidence="2" id="KW-1185">Reference proteome</keyword>
<reference evidence="1 2" key="1">
    <citation type="submission" date="2018-11" db="EMBL/GenBank/DDBJ databases">
        <authorList>
            <consortium name="Pathogen Informatics"/>
        </authorList>
    </citation>
    <scope>NUCLEOTIDE SEQUENCE [LARGE SCALE GENOMIC DNA]</scope>
</reference>
<organism evidence="1 2">
    <name type="scientific">Dibothriocephalus latus</name>
    <name type="common">Fish tapeworm</name>
    <name type="synonym">Diphyllobothrium latum</name>
    <dbReference type="NCBI Taxonomy" id="60516"/>
    <lineage>
        <taxon>Eukaryota</taxon>
        <taxon>Metazoa</taxon>
        <taxon>Spiralia</taxon>
        <taxon>Lophotrochozoa</taxon>
        <taxon>Platyhelminthes</taxon>
        <taxon>Cestoda</taxon>
        <taxon>Eucestoda</taxon>
        <taxon>Diphyllobothriidea</taxon>
        <taxon>Diphyllobothriidae</taxon>
        <taxon>Dibothriocephalus</taxon>
    </lineage>
</organism>
<dbReference type="Proteomes" id="UP000281553">
    <property type="component" value="Unassembled WGS sequence"/>
</dbReference>
<dbReference type="InterPro" id="IPR035892">
    <property type="entry name" value="C2_domain_sf"/>
</dbReference>
<dbReference type="SUPFAM" id="SSF49562">
    <property type="entry name" value="C2 domain (Calcium/lipid-binding domain, CaLB)"/>
    <property type="match status" value="1"/>
</dbReference>
<proteinExistence type="predicted"/>
<name>A0A3P7P2Y1_DIBLA</name>